<reference evidence="2 3" key="1">
    <citation type="submission" date="2023-03" db="EMBL/GenBank/DDBJ databases">
        <title>High-quality genome of Scylla paramamosain provides insights in environmental adaptation.</title>
        <authorList>
            <person name="Zhang L."/>
        </authorList>
    </citation>
    <scope>NUCLEOTIDE SEQUENCE [LARGE SCALE GENOMIC DNA]</scope>
    <source>
        <strain evidence="2">LZ_2023a</strain>
        <tissue evidence="2">Muscle</tissue>
    </source>
</reference>
<gene>
    <name evidence="2" type="ORF">O3P69_000306</name>
</gene>
<dbReference type="AlphaFoldDB" id="A0AAW0UVL6"/>
<dbReference type="PANTHER" id="PTHR13343">
    <property type="entry name" value="CREG1 PROTEIN"/>
    <property type="match status" value="1"/>
</dbReference>
<dbReference type="InterPro" id="IPR012349">
    <property type="entry name" value="Split_barrel_FMN-bd"/>
</dbReference>
<dbReference type="SUPFAM" id="SSF50475">
    <property type="entry name" value="FMN-binding split barrel"/>
    <property type="match status" value="1"/>
</dbReference>
<dbReference type="Pfam" id="PF13883">
    <property type="entry name" value="CREG_beta-barrel"/>
    <property type="match status" value="1"/>
</dbReference>
<feature type="domain" description="CREG-like beta-barrel" evidence="1">
    <location>
        <begin position="8"/>
        <end position="115"/>
    </location>
</feature>
<evidence type="ECO:0000259" key="1">
    <source>
        <dbReference type="Pfam" id="PF13883"/>
    </source>
</evidence>
<evidence type="ECO:0000313" key="3">
    <source>
        <dbReference type="Proteomes" id="UP001487740"/>
    </source>
</evidence>
<dbReference type="InterPro" id="IPR055343">
    <property type="entry name" value="CREG_beta-barrel"/>
</dbReference>
<proteinExistence type="predicted"/>
<accession>A0AAW0UVL6</accession>
<comment type="caution">
    <text evidence="2">The sequence shown here is derived from an EMBL/GenBank/DDBJ whole genome shotgun (WGS) entry which is preliminary data.</text>
</comment>
<dbReference type="Gene3D" id="2.30.110.10">
    <property type="entry name" value="Electron Transport, Fmn-binding Protein, Chain A"/>
    <property type="match status" value="1"/>
</dbReference>
<keyword evidence="3" id="KW-1185">Reference proteome</keyword>
<dbReference type="GO" id="GO:0005615">
    <property type="term" value="C:extracellular space"/>
    <property type="evidence" value="ECO:0007669"/>
    <property type="project" value="TreeGrafter"/>
</dbReference>
<dbReference type="EMBL" id="JARAKH010000005">
    <property type="protein sequence ID" value="KAK8404149.1"/>
    <property type="molecule type" value="Genomic_DNA"/>
</dbReference>
<dbReference type="GO" id="GO:0005737">
    <property type="term" value="C:cytoplasm"/>
    <property type="evidence" value="ECO:0007669"/>
    <property type="project" value="UniProtKB-ARBA"/>
</dbReference>
<name>A0AAW0UVL6_SCYPA</name>
<dbReference type="Proteomes" id="UP001487740">
    <property type="component" value="Unassembled WGS sequence"/>
</dbReference>
<organism evidence="2 3">
    <name type="scientific">Scylla paramamosain</name>
    <name type="common">Mud crab</name>
    <dbReference type="NCBI Taxonomy" id="85552"/>
    <lineage>
        <taxon>Eukaryota</taxon>
        <taxon>Metazoa</taxon>
        <taxon>Ecdysozoa</taxon>
        <taxon>Arthropoda</taxon>
        <taxon>Crustacea</taxon>
        <taxon>Multicrustacea</taxon>
        <taxon>Malacostraca</taxon>
        <taxon>Eumalacostraca</taxon>
        <taxon>Eucarida</taxon>
        <taxon>Decapoda</taxon>
        <taxon>Pleocyemata</taxon>
        <taxon>Brachyura</taxon>
        <taxon>Eubrachyura</taxon>
        <taxon>Portunoidea</taxon>
        <taxon>Portunidae</taxon>
        <taxon>Portuninae</taxon>
        <taxon>Scylla</taxon>
    </lineage>
</organism>
<sequence>MGQVQCKATALTAKKDTRASLSVSEAQSDYCQKHDLDPEDPRCARALLTGTVEEIKNGTREAEFAKTAMFSRHPVMETWPQKNHNWIFVKLKIEHIYVLDYFGGPKEVDVVDYYNAEV</sequence>
<protein>
    <recommendedName>
        <fullName evidence="1">CREG-like beta-barrel domain-containing protein</fullName>
    </recommendedName>
</protein>
<dbReference type="PANTHER" id="PTHR13343:SF17">
    <property type="entry name" value="CELLULAR REPRESSOR OF E1A-STIMULATED GENES, ISOFORM A"/>
    <property type="match status" value="1"/>
</dbReference>
<evidence type="ECO:0000313" key="2">
    <source>
        <dbReference type="EMBL" id="KAK8404149.1"/>
    </source>
</evidence>